<reference evidence="3" key="1">
    <citation type="journal article" date="2020" name="Plant J.">
        <title>Transposons played a major role in the diversification between the closely related almond and peach genomes: results from the almond genome sequence.</title>
        <authorList>
            <person name="Alioto T."/>
            <person name="Alexiou K.G."/>
            <person name="Bardil A."/>
            <person name="Barteri F."/>
            <person name="Castanera R."/>
            <person name="Cruz F."/>
            <person name="Dhingra A."/>
            <person name="Duval H."/>
            <person name="Fernandez I Marti A."/>
            <person name="Frias L."/>
            <person name="Galan B."/>
            <person name="Garcia J.L."/>
            <person name="Howad W."/>
            <person name="Gomez-Garrido J."/>
            <person name="Gut M."/>
            <person name="Julca I."/>
            <person name="Morata J."/>
            <person name="Puigdomenech P."/>
            <person name="Ribeca P."/>
            <person name="Rubio Cabetas M.J."/>
            <person name="Vlasova A."/>
            <person name="Wirthensohn M."/>
            <person name="Garcia-Mas J."/>
            <person name="Gabaldon T."/>
            <person name="Casacuberta J.M."/>
            <person name="Arus P."/>
        </authorList>
    </citation>
    <scope>NUCLEOTIDE SEQUENCE [LARGE SCALE GENOMIC DNA]</scope>
    <source>
        <strain evidence="3">cv. Texas</strain>
    </source>
</reference>
<dbReference type="SUPFAM" id="SSF54534">
    <property type="entry name" value="FKBP-like"/>
    <property type="match status" value="1"/>
</dbReference>
<name>A0A5E4F512_PRUDU</name>
<evidence type="ECO:0000256" key="1">
    <source>
        <dbReference type="SAM" id="MobiDB-lite"/>
    </source>
</evidence>
<feature type="compositionally biased region" description="Low complexity" evidence="1">
    <location>
        <begin position="20"/>
        <end position="34"/>
    </location>
</feature>
<dbReference type="GO" id="GO:0009543">
    <property type="term" value="C:chloroplast thylakoid lumen"/>
    <property type="evidence" value="ECO:0007669"/>
    <property type="project" value="TreeGrafter"/>
</dbReference>
<sequence>MASIRCLTVNHPHHHHPRLSSSSSSSSKPSKSTSQVADKAEQVVRVSVPISSLISRRCAILITWLPLSLISASSPSEARERRNRKVIPLEDYRTTPDGLKYYDLVEGKGPVAEKGSTVEVHFDCLYRGITAVSSRESKLLAGNRSIAQVLNFTFVGVLRASACSYHAQPLF</sequence>
<keyword evidence="2" id="KW-0413">Isomerase</keyword>
<proteinExistence type="predicted"/>
<dbReference type="AlphaFoldDB" id="A0A5E4F512"/>
<dbReference type="PANTHER" id="PTHR47862:SF1">
    <property type="entry name" value="PEPTIDYL-PROLYL CIS-TRANS ISOMERASE FKBP18, CHLOROPLASTIC"/>
    <property type="match status" value="1"/>
</dbReference>
<dbReference type="PANTHER" id="PTHR47862">
    <property type="entry name" value="PEPTIDYL-PROLYL CIS-TRANS ISOMERASE FKBP18, CHLOROPLASTIC"/>
    <property type="match status" value="1"/>
</dbReference>
<gene>
    <name evidence="2" type="ORF">ALMOND_2B022829</name>
</gene>
<dbReference type="Gramene" id="VVA23205">
    <property type="protein sequence ID" value="VVA23205"/>
    <property type="gene ID" value="Prudul26B022829"/>
</dbReference>
<feature type="region of interest" description="Disordered" evidence="1">
    <location>
        <begin position="1"/>
        <end position="38"/>
    </location>
</feature>
<dbReference type="InterPro" id="IPR046357">
    <property type="entry name" value="PPIase_dom_sf"/>
</dbReference>
<dbReference type="InterPro" id="IPR044180">
    <property type="entry name" value="FKBP18-like"/>
</dbReference>
<evidence type="ECO:0000313" key="2">
    <source>
        <dbReference type="EMBL" id="VVA23205.1"/>
    </source>
</evidence>
<accession>A0A5E4F512</accession>
<dbReference type="GO" id="GO:0003755">
    <property type="term" value="F:peptidyl-prolyl cis-trans isomerase activity"/>
    <property type="evidence" value="ECO:0007669"/>
    <property type="project" value="InterPro"/>
</dbReference>
<dbReference type="Proteomes" id="UP000327085">
    <property type="component" value="Chromosome 5"/>
</dbReference>
<organism evidence="2 3">
    <name type="scientific">Prunus dulcis</name>
    <name type="common">Almond</name>
    <name type="synonym">Amygdalus dulcis</name>
    <dbReference type="NCBI Taxonomy" id="3755"/>
    <lineage>
        <taxon>Eukaryota</taxon>
        <taxon>Viridiplantae</taxon>
        <taxon>Streptophyta</taxon>
        <taxon>Embryophyta</taxon>
        <taxon>Tracheophyta</taxon>
        <taxon>Spermatophyta</taxon>
        <taxon>Magnoliopsida</taxon>
        <taxon>eudicotyledons</taxon>
        <taxon>Gunneridae</taxon>
        <taxon>Pentapetalae</taxon>
        <taxon>rosids</taxon>
        <taxon>fabids</taxon>
        <taxon>Rosales</taxon>
        <taxon>Rosaceae</taxon>
        <taxon>Amygdaloideae</taxon>
        <taxon>Amygdaleae</taxon>
        <taxon>Prunus</taxon>
    </lineage>
</organism>
<evidence type="ECO:0000313" key="3">
    <source>
        <dbReference type="Proteomes" id="UP000327085"/>
    </source>
</evidence>
<dbReference type="Gene3D" id="3.10.50.40">
    <property type="match status" value="1"/>
</dbReference>
<dbReference type="EMBL" id="CABIKO010000068">
    <property type="protein sequence ID" value="VVA23205.1"/>
    <property type="molecule type" value="Genomic_DNA"/>
</dbReference>
<protein>
    <submittedName>
        <fullName evidence="2">PREDICTED: peptidyl-prolyl cis-trans isomerase</fullName>
    </submittedName>
</protein>